<sequence length="205" mass="21973">MLSSNRSVKLRSLALWPSVLTLVAGVGLGAALSGCIIVSDDDVYDDGSSYVDPGPVLDEPIQVAIDTGATLEATPGDGVGMFVEYAGEGRWRVWTACDTKTSEVACAWDAFVTTLDGSEIENLASEDIEGHDIVEQNSRGDTIHLFATTSTDFDGMTFETKPGTRIQLEMYLDGLSQPRFVYWIGDAVLHEGAPTNPLDLKPSVP</sequence>
<proteinExistence type="predicted"/>
<reference evidence="1" key="1">
    <citation type="journal article" date="2018" name="J. Ind. Microbiol. Biotechnol.">
        <title>Genome mining reveals uncommon alkylpyrones as type III PKS products from myxobacteria.</title>
        <authorList>
            <person name="Hug J.J."/>
            <person name="Panter F."/>
            <person name="Krug D."/>
            <person name="Muller R."/>
        </authorList>
    </citation>
    <scope>NUCLEOTIDE SEQUENCE</scope>
    <source>
        <strain evidence="1">MSr9315</strain>
    </source>
</reference>
<accession>A0A3S5GYH2</accession>
<dbReference type="AlphaFoldDB" id="A0A3S5GYH2"/>
<dbReference type="EMBL" id="MH908922">
    <property type="protein sequence ID" value="AYM54420.1"/>
    <property type="molecule type" value="Genomic_DNA"/>
</dbReference>
<evidence type="ECO:0000313" key="1">
    <source>
        <dbReference type="EMBL" id="AYM54420.1"/>
    </source>
</evidence>
<dbReference type="PROSITE" id="PS51257">
    <property type="entry name" value="PROKAR_LIPOPROTEIN"/>
    <property type="match status" value="1"/>
</dbReference>
<protein>
    <recommendedName>
        <fullName evidence="2">Lipoprotein</fullName>
    </recommendedName>
</protein>
<organism evidence="1">
    <name type="scientific">Phaselicystis flava</name>
    <dbReference type="NCBI Taxonomy" id="525924"/>
    <lineage>
        <taxon>Bacteria</taxon>
        <taxon>Pseudomonadati</taxon>
        <taxon>Myxococcota</taxon>
        <taxon>Polyangia</taxon>
        <taxon>Polyangiales</taxon>
        <taxon>Phaselicystidaceae</taxon>
        <taxon>Phaselicystis</taxon>
    </lineage>
</organism>
<evidence type="ECO:0008006" key="2">
    <source>
        <dbReference type="Google" id="ProtNLM"/>
    </source>
</evidence>
<name>A0A3S5GYH2_9BACT</name>